<dbReference type="CDD" id="cd00609">
    <property type="entry name" value="AAT_like"/>
    <property type="match status" value="1"/>
</dbReference>
<keyword evidence="6" id="KW-0663">Pyridoxal phosphate</keyword>
<dbReference type="Proteomes" id="UP000887212">
    <property type="component" value="Unassembled WGS sequence"/>
</dbReference>
<organism evidence="8 10">
    <name type="scientific">Aquipseudomonas alcaligenes</name>
    <name type="common">Pseudomonas alcaligenes</name>
    <dbReference type="NCBI Taxonomy" id="43263"/>
    <lineage>
        <taxon>Bacteria</taxon>
        <taxon>Pseudomonadati</taxon>
        <taxon>Pseudomonadota</taxon>
        <taxon>Gammaproteobacteria</taxon>
        <taxon>Pseudomonadales</taxon>
        <taxon>Pseudomonadaceae</taxon>
        <taxon>Aquipseudomonas</taxon>
    </lineage>
</organism>
<dbReference type="EMBL" id="BPMT01000006">
    <property type="protein sequence ID" value="GIZ93030.1"/>
    <property type="molecule type" value="Genomic_DNA"/>
</dbReference>
<sequence length="399" mass="43055">MSHFATIARVPGDPILGLLDAYRADGNPAKLDLGVGVYKDAAGLTPIPRAVKLAEQRLIDGETSKTYIGGHGAPEFGERLLELCFGNGNALLADGLLGATQTPGGTGALRLAGEFIARNLPGRGIWLSDPTWPIHETLFAACGLKVGHYAYVGADNRLNVEAMLAALAHLPKGDVVLLHACCHNPTGFDLAPRDWKRVLEVVKARELLPLIDFAYQGFGDGLEEDAWAVRLFAAELPELLVTSSCSKNFGLYRERTGALIVRADNVEKLLDIRSQLAFLARNLWSTPPSHGAAVVAEILGDAELKALWAAEVDAMRRRVADLRTGLVEALRPHGLTERFAHIAEQRGMFSYTGLTPAQVQRLRDEFSVYLVSSGRASVAGMSEARLDYLAEAIARVCQG</sequence>
<name>A0AA37CGN4_AQUAC</name>
<reference evidence="8 11" key="1">
    <citation type="submission" date="2021-07" db="EMBL/GenBank/DDBJ databases">
        <title>Whole genome sequencing of carbapenem-resistant Pseudomonas spp. isolated in Japan.</title>
        <authorList>
            <person name="Suzuki M."/>
            <person name="Maehana S."/>
            <person name="Kitasato H."/>
        </authorList>
    </citation>
    <scope>NUCLEOTIDE SEQUENCE</scope>
    <source>
        <strain evidence="8">KAM435</strain>
        <strain evidence="9 11">KAM436</strain>
    </source>
</reference>
<dbReference type="Gene3D" id="3.40.640.10">
    <property type="entry name" value="Type I PLP-dependent aspartate aminotransferase-like (Major domain)"/>
    <property type="match status" value="1"/>
</dbReference>
<feature type="domain" description="Aminotransferase class I/classII large" evidence="7">
    <location>
        <begin position="30"/>
        <end position="393"/>
    </location>
</feature>
<dbReference type="GO" id="GO:0004069">
    <property type="term" value="F:L-aspartate:2-oxoglutarate aminotransferase activity"/>
    <property type="evidence" value="ECO:0007669"/>
    <property type="project" value="TreeGrafter"/>
</dbReference>
<keyword evidence="4 8" id="KW-0032">Aminotransferase</keyword>
<evidence type="ECO:0000256" key="2">
    <source>
        <dbReference type="ARBA" id="ARBA00007441"/>
    </source>
</evidence>
<dbReference type="Gene3D" id="3.90.1150.10">
    <property type="entry name" value="Aspartate Aminotransferase, domain 1"/>
    <property type="match status" value="1"/>
</dbReference>
<evidence type="ECO:0000313" key="10">
    <source>
        <dbReference type="Proteomes" id="UP000887212"/>
    </source>
</evidence>
<dbReference type="GO" id="GO:0004838">
    <property type="term" value="F:L-tyrosine-2-oxoglutarate transaminase activity"/>
    <property type="evidence" value="ECO:0007669"/>
    <property type="project" value="TreeGrafter"/>
</dbReference>
<dbReference type="InterPro" id="IPR015421">
    <property type="entry name" value="PyrdxlP-dep_Trfase_major"/>
</dbReference>
<evidence type="ECO:0000313" key="8">
    <source>
        <dbReference type="EMBL" id="GIZ88999.1"/>
    </source>
</evidence>
<dbReference type="PANTHER" id="PTHR11879:SF22">
    <property type="entry name" value="ASPARTATE AMINOTRANSFERASE, MITOCHONDRIAL"/>
    <property type="match status" value="1"/>
</dbReference>
<evidence type="ECO:0000256" key="3">
    <source>
        <dbReference type="ARBA" id="ARBA00011738"/>
    </source>
</evidence>
<evidence type="ECO:0000256" key="4">
    <source>
        <dbReference type="ARBA" id="ARBA00022576"/>
    </source>
</evidence>
<dbReference type="GO" id="GO:0030170">
    <property type="term" value="F:pyridoxal phosphate binding"/>
    <property type="evidence" value="ECO:0007669"/>
    <property type="project" value="InterPro"/>
</dbReference>
<evidence type="ECO:0000259" key="7">
    <source>
        <dbReference type="Pfam" id="PF00155"/>
    </source>
</evidence>
<dbReference type="InterPro" id="IPR000796">
    <property type="entry name" value="Asp_trans"/>
</dbReference>
<dbReference type="PANTHER" id="PTHR11879">
    <property type="entry name" value="ASPARTATE AMINOTRANSFERASE"/>
    <property type="match status" value="1"/>
</dbReference>
<dbReference type="Proteomes" id="UP000887228">
    <property type="component" value="Unassembled WGS sequence"/>
</dbReference>
<dbReference type="InterPro" id="IPR015424">
    <property type="entry name" value="PyrdxlP-dep_Trfase"/>
</dbReference>
<dbReference type="PRINTS" id="PR00799">
    <property type="entry name" value="TRANSAMINASE"/>
</dbReference>
<comment type="similarity">
    <text evidence="2">Belongs to the class-I pyridoxal-phosphate-dependent aminotransferase family.</text>
</comment>
<keyword evidence="5" id="KW-0808">Transferase</keyword>
<evidence type="ECO:0000256" key="5">
    <source>
        <dbReference type="ARBA" id="ARBA00022679"/>
    </source>
</evidence>
<dbReference type="GO" id="GO:0042802">
    <property type="term" value="F:identical protein binding"/>
    <property type="evidence" value="ECO:0007669"/>
    <property type="project" value="TreeGrafter"/>
</dbReference>
<dbReference type="InterPro" id="IPR015422">
    <property type="entry name" value="PyrdxlP-dep_Trfase_small"/>
</dbReference>
<dbReference type="SUPFAM" id="SSF53383">
    <property type="entry name" value="PLP-dependent transferases"/>
    <property type="match status" value="1"/>
</dbReference>
<evidence type="ECO:0000313" key="9">
    <source>
        <dbReference type="EMBL" id="GIZ93030.1"/>
    </source>
</evidence>
<dbReference type="InterPro" id="IPR004839">
    <property type="entry name" value="Aminotransferase_I/II_large"/>
</dbReference>
<evidence type="ECO:0000256" key="6">
    <source>
        <dbReference type="ARBA" id="ARBA00022898"/>
    </source>
</evidence>
<comment type="cofactor">
    <cofactor evidence="1">
        <name>pyridoxal 5'-phosphate</name>
        <dbReference type="ChEBI" id="CHEBI:597326"/>
    </cofactor>
</comment>
<proteinExistence type="inferred from homology"/>
<evidence type="ECO:0000313" key="11">
    <source>
        <dbReference type="Proteomes" id="UP000887228"/>
    </source>
</evidence>
<dbReference type="Pfam" id="PF00155">
    <property type="entry name" value="Aminotran_1_2"/>
    <property type="match status" value="1"/>
</dbReference>
<dbReference type="AlphaFoldDB" id="A0AA37CGN4"/>
<protein>
    <submittedName>
        <fullName evidence="8">Aromatic-amino-acid aminotransferase</fullName>
    </submittedName>
</protein>
<accession>A0AA37CGN4</accession>
<dbReference type="NCBIfam" id="NF006719">
    <property type="entry name" value="PRK09257.1"/>
    <property type="match status" value="1"/>
</dbReference>
<dbReference type="GO" id="GO:0033585">
    <property type="term" value="P:L-phenylalanine biosynthetic process from chorismate via phenylpyruvate"/>
    <property type="evidence" value="ECO:0007669"/>
    <property type="project" value="TreeGrafter"/>
</dbReference>
<gene>
    <name evidence="8" type="primary">phhC</name>
    <name evidence="8" type="ORF">KAM435_23260</name>
    <name evidence="9" type="ORF">KAM436_19980</name>
</gene>
<dbReference type="EMBL" id="BPMS01000008">
    <property type="protein sequence ID" value="GIZ88999.1"/>
    <property type="molecule type" value="Genomic_DNA"/>
</dbReference>
<comment type="subunit">
    <text evidence="3">Homodimer.</text>
</comment>
<dbReference type="GO" id="GO:0005829">
    <property type="term" value="C:cytosol"/>
    <property type="evidence" value="ECO:0007669"/>
    <property type="project" value="TreeGrafter"/>
</dbReference>
<dbReference type="FunFam" id="3.40.640.10:FF:000066">
    <property type="entry name" value="Aspartate aminotransferase"/>
    <property type="match status" value="1"/>
</dbReference>
<evidence type="ECO:0000256" key="1">
    <source>
        <dbReference type="ARBA" id="ARBA00001933"/>
    </source>
</evidence>
<comment type="caution">
    <text evidence="8">The sequence shown here is derived from an EMBL/GenBank/DDBJ whole genome shotgun (WGS) entry which is preliminary data.</text>
</comment>
<dbReference type="RefSeq" id="WP_203791936.1">
    <property type="nucleotide sequence ID" value="NZ_AP024354.1"/>
</dbReference>